<proteinExistence type="predicted"/>
<dbReference type="InterPro" id="IPR023606">
    <property type="entry name" value="CoA-Trfase_III_dom_1_sf"/>
</dbReference>
<evidence type="ECO:0008006" key="2">
    <source>
        <dbReference type="Google" id="ProtNLM"/>
    </source>
</evidence>
<gene>
    <name evidence="1" type="ORF">S01H1_01447</name>
</gene>
<reference evidence="1" key="1">
    <citation type="journal article" date="2014" name="Front. Microbiol.">
        <title>High frequency of phylogenetically diverse reductive dehalogenase-homologous genes in deep subseafloor sedimentary metagenomes.</title>
        <authorList>
            <person name="Kawai M."/>
            <person name="Futagami T."/>
            <person name="Toyoda A."/>
            <person name="Takaki Y."/>
            <person name="Nishi S."/>
            <person name="Hori S."/>
            <person name="Arai W."/>
            <person name="Tsubouchi T."/>
            <person name="Morono Y."/>
            <person name="Uchiyama I."/>
            <person name="Ito T."/>
            <person name="Fujiyama A."/>
            <person name="Inagaki F."/>
            <person name="Takami H."/>
        </authorList>
    </citation>
    <scope>NUCLEOTIDE SEQUENCE</scope>
    <source>
        <strain evidence="1">Expedition CK06-06</strain>
    </source>
</reference>
<dbReference type="Pfam" id="PF02515">
    <property type="entry name" value="CoA_transf_3"/>
    <property type="match status" value="1"/>
</dbReference>
<dbReference type="EMBL" id="BARS01000627">
    <property type="protein sequence ID" value="GAF80223.1"/>
    <property type="molecule type" value="Genomic_DNA"/>
</dbReference>
<sequence length="64" mass="7336">MHIARNAIGQPPRTEKFITGTSISYRIQMPKIFDDIRILDLTHVWFGPYCTMMLAELGAEVIKV</sequence>
<comment type="caution">
    <text evidence="1">The sequence shown here is derived from an EMBL/GenBank/DDBJ whole genome shotgun (WGS) entry which is preliminary data.</text>
</comment>
<dbReference type="Gene3D" id="3.40.50.10540">
    <property type="entry name" value="Crotonobetainyl-coa:carnitine coa-transferase, domain 1"/>
    <property type="match status" value="1"/>
</dbReference>
<protein>
    <recommendedName>
        <fullName evidence="2">CoA transferase</fullName>
    </recommendedName>
</protein>
<evidence type="ECO:0000313" key="1">
    <source>
        <dbReference type="EMBL" id="GAF80223.1"/>
    </source>
</evidence>
<organism evidence="1">
    <name type="scientific">marine sediment metagenome</name>
    <dbReference type="NCBI Taxonomy" id="412755"/>
    <lineage>
        <taxon>unclassified sequences</taxon>
        <taxon>metagenomes</taxon>
        <taxon>ecological metagenomes</taxon>
    </lineage>
</organism>
<feature type="non-terminal residue" evidence="1">
    <location>
        <position position="64"/>
    </location>
</feature>
<dbReference type="GO" id="GO:0003824">
    <property type="term" value="F:catalytic activity"/>
    <property type="evidence" value="ECO:0007669"/>
    <property type="project" value="InterPro"/>
</dbReference>
<dbReference type="SUPFAM" id="SSF89796">
    <property type="entry name" value="CoA-transferase family III (CaiB/BaiF)"/>
    <property type="match status" value="1"/>
</dbReference>
<accession>X0SGR0</accession>
<dbReference type="AlphaFoldDB" id="X0SGR0"/>
<dbReference type="InterPro" id="IPR003673">
    <property type="entry name" value="CoA-Trfase_fam_III"/>
</dbReference>
<name>X0SGR0_9ZZZZ</name>